<proteinExistence type="evidence at transcript level"/>
<dbReference type="EMBL" id="EU958229">
    <property type="protein sequence ID" value="ACG30347.1"/>
    <property type="molecule type" value="mRNA"/>
</dbReference>
<evidence type="ECO:0000256" key="2">
    <source>
        <dbReference type="ARBA" id="ARBA00022723"/>
    </source>
</evidence>
<evidence type="ECO:0000313" key="8">
    <source>
        <dbReference type="EMBL" id="ACG30347.1"/>
    </source>
</evidence>
<dbReference type="InterPro" id="IPR005123">
    <property type="entry name" value="Oxoglu/Fe-dep_dioxygenase_dom"/>
</dbReference>
<feature type="compositionally biased region" description="Low complexity" evidence="6">
    <location>
        <begin position="386"/>
        <end position="399"/>
    </location>
</feature>
<dbReference type="PROSITE" id="PS51471">
    <property type="entry name" value="FE2OG_OXY"/>
    <property type="match status" value="1"/>
</dbReference>
<dbReference type="ExpressionAtlas" id="B6SZR4">
    <property type="expression patterns" value="baseline and differential"/>
</dbReference>
<dbReference type="GO" id="GO:0051213">
    <property type="term" value="F:dioxygenase activity"/>
    <property type="evidence" value="ECO:0007669"/>
    <property type="project" value="UniProtKB-KW"/>
</dbReference>
<keyword evidence="3 5" id="KW-0560">Oxidoreductase</keyword>
<dbReference type="InterPro" id="IPR050295">
    <property type="entry name" value="Plant_2OG-oxidoreductases"/>
</dbReference>
<dbReference type="InterPro" id="IPR026992">
    <property type="entry name" value="DIOX_N"/>
</dbReference>
<dbReference type="GO" id="GO:0046872">
    <property type="term" value="F:metal ion binding"/>
    <property type="evidence" value="ECO:0007669"/>
    <property type="project" value="UniProtKB-KW"/>
</dbReference>
<comment type="similarity">
    <text evidence="1 5">Belongs to the iron/ascorbate-dependent oxidoreductase family.</text>
</comment>
<dbReference type="AlphaFoldDB" id="B6SZR4"/>
<accession>B6SZR4</accession>
<sequence length="399" mass="43449">MATTNAGNDHCWPEPIVPVQTLSNSGVSTVPQRYIKPPSERPNGTGSMNCCDDDDVVASIPIVDLARGFSSSAGGGIPDDDEHRDRRAAAALEAVGDACKNWGFFQVVNHGVGVDSVERMRGAWREFFDLPMEEKKPYANSPATYEGYGSRLGVEKGAALDWGDYYYLNLLPDDTKNLDKWPEMPRQLREVTEKYACDLMELSQVLLKAMSSTLGLDEDYLHMALGGTTKKGISASMRVNYYPKCPEPELTLGLSSHSDPGGITLLLLDEDVKGTQVRRGDDTWVTVHPIPGAFLVNVGDQIQILSNGAYKSVEHRALASSGHDRLTIAFFCNPCGDLPIVPAPQLVGPESPAVYGQPPITFNEYRKYVRTKGARGRAQVESLSISTTSTSTTNNNNTS</sequence>
<evidence type="ECO:0000256" key="5">
    <source>
        <dbReference type="RuleBase" id="RU003682"/>
    </source>
</evidence>
<name>B6SZR4_MAIZE</name>
<protein>
    <submittedName>
        <fullName evidence="8">Naringenin,2-oxoglutarate 3-dioxygenase</fullName>
    </submittedName>
</protein>
<dbReference type="Pfam" id="PF14226">
    <property type="entry name" value="DIOX_N"/>
    <property type="match status" value="1"/>
</dbReference>
<keyword evidence="8" id="KW-0223">Dioxygenase</keyword>
<dbReference type="InterPro" id="IPR027443">
    <property type="entry name" value="IPNS-like_sf"/>
</dbReference>
<dbReference type="FunFam" id="2.60.120.330:FF:000079">
    <property type="entry name" value="Protein SRG1"/>
    <property type="match status" value="1"/>
</dbReference>
<dbReference type="PANTHER" id="PTHR47991">
    <property type="entry name" value="OXOGLUTARATE/IRON-DEPENDENT DIOXYGENASE"/>
    <property type="match status" value="1"/>
</dbReference>
<keyword evidence="2 5" id="KW-0479">Metal-binding</keyword>
<dbReference type="PRINTS" id="PR00682">
    <property type="entry name" value="IPNSYNTHASE"/>
</dbReference>
<evidence type="ECO:0000259" key="7">
    <source>
        <dbReference type="PROSITE" id="PS51471"/>
    </source>
</evidence>
<dbReference type="SUPFAM" id="SSF51197">
    <property type="entry name" value="Clavaminate synthase-like"/>
    <property type="match status" value="1"/>
</dbReference>
<feature type="domain" description="Fe2OG dioxygenase" evidence="7">
    <location>
        <begin position="233"/>
        <end position="334"/>
    </location>
</feature>
<dbReference type="Gene3D" id="2.60.120.330">
    <property type="entry name" value="B-lactam Antibiotic, Isopenicillin N Synthase, Chain"/>
    <property type="match status" value="1"/>
</dbReference>
<dbReference type="InterPro" id="IPR044861">
    <property type="entry name" value="IPNS-like_FE2OG_OXY"/>
</dbReference>
<feature type="region of interest" description="Disordered" evidence="6">
    <location>
        <begin position="380"/>
        <end position="399"/>
    </location>
</feature>
<evidence type="ECO:0000256" key="3">
    <source>
        <dbReference type="ARBA" id="ARBA00023002"/>
    </source>
</evidence>
<feature type="region of interest" description="Disordered" evidence="6">
    <location>
        <begin position="28"/>
        <end position="49"/>
    </location>
</feature>
<evidence type="ECO:0000256" key="6">
    <source>
        <dbReference type="SAM" id="MobiDB-lite"/>
    </source>
</evidence>
<keyword evidence="4 5" id="KW-0408">Iron</keyword>
<organism evidence="8">
    <name type="scientific">Zea mays</name>
    <name type="common">Maize</name>
    <dbReference type="NCBI Taxonomy" id="4577"/>
    <lineage>
        <taxon>Eukaryota</taxon>
        <taxon>Viridiplantae</taxon>
        <taxon>Streptophyta</taxon>
        <taxon>Embryophyta</taxon>
        <taxon>Tracheophyta</taxon>
        <taxon>Spermatophyta</taxon>
        <taxon>Magnoliopsida</taxon>
        <taxon>Liliopsida</taxon>
        <taxon>Poales</taxon>
        <taxon>Poaceae</taxon>
        <taxon>PACMAD clade</taxon>
        <taxon>Panicoideae</taxon>
        <taxon>Andropogonodae</taxon>
        <taxon>Andropogoneae</taxon>
        <taxon>Tripsacinae</taxon>
        <taxon>Zea</taxon>
    </lineage>
</organism>
<evidence type="ECO:0000256" key="4">
    <source>
        <dbReference type="ARBA" id="ARBA00023004"/>
    </source>
</evidence>
<reference evidence="8" key="1">
    <citation type="journal article" date="2009" name="Plant Mol. Biol.">
        <title>Insights into corn genes derived from large-scale cDNA sequencing.</title>
        <authorList>
            <person name="Alexandrov N.N."/>
            <person name="Brover V.V."/>
            <person name="Freidin S."/>
            <person name="Troukhan M.E."/>
            <person name="Tatarinova T.V."/>
            <person name="Zhang H."/>
            <person name="Swaller T.J."/>
            <person name="Lu Y.P."/>
            <person name="Bouck J."/>
            <person name="Flavell R.B."/>
            <person name="Feldmann K.A."/>
        </authorList>
    </citation>
    <scope>NUCLEOTIDE SEQUENCE</scope>
</reference>
<dbReference type="Pfam" id="PF03171">
    <property type="entry name" value="2OG-FeII_Oxy"/>
    <property type="match status" value="1"/>
</dbReference>
<evidence type="ECO:0000256" key="1">
    <source>
        <dbReference type="ARBA" id="ARBA00008056"/>
    </source>
</evidence>